<dbReference type="EMBL" id="AEUD01000014">
    <property type="protein sequence ID" value="EGD54146.1"/>
    <property type="molecule type" value="Genomic_DNA"/>
</dbReference>
<feature type="active site" evidence="4">
    <location>
        <position position="85"/>
    </location>
</feature>
<reference evidence="6 7" key="1">
    <citation type="journal article" date="2011" name="J. Bacteriol.">
        <title>Draft Genome Sequence of Gordonia neofelifaecis NRRL B-59395, a Cholesterol-Degrading Actinomycete.</title>
        <authorList>
            <person name="Ge F."/>
            <person name="Li W."/>
            <person name="Chen G."/>
            <person name="Liu Y."/>
            <person name="Zhang G."/>
            <person name="Yong B."/>
            <person name="Wang Q."/>
            <person name="Wang N."/>
            <person name="Huang Z."/>
            <person name="Li W."/>
            <person name="Wang J."/>
            <person name="Wu C."/>
            <person name="Xie Q."/>
            <person name="Liu G."/>
        </authorList>
    </citation>
    <scope>NUCLEOTIDE SEQUENCE [LARGE SCALE GENOMIC DNA]</scope>
    <source>
        <strain evidence="6 7">NRRL B-59395</strain>
    </source>
</reference>
<evidence type="ECO:0000313" key="6">
    <source>
        <dbReference type="EMBL" id="EGD54146.1"/>
    </source>
</evidence>
<comment type="similarity">
    <text evidence="4">Belongs to the MsrA Met sulfoxide reductase family.</text>
</comment>
<dbReference type="HAMAP" id="MF_01401">
    <property type="entry name" value="MsrA"/>
    <property type="match status" value="1"/>
</dbReference>
<dbReference type="InterPro" id="IPR002569">
    <property type="entry name" value="Met_Sox_Rdtase_MsrA_dom"/>
</dbReference>
<dbReference type="AlphaFoldDB" id="F1YM97"/>
<dbReference type="EC" id="1.8.4.11" evidence="4"/>
<evidence type="ECO:0000256" key="4">
    <source>
        <dbReference type="HAMAP-Rule" id="MF_01401"/>
    </source>
</evidence>
<feature type="domain" description="Peptide methionine sulphoxide reductase MsrA" evidence="5">
    <location>
        <begin position="79"/>
        <end position="236"/>
    </location>
</feature>
<comment type="caution">
    <text evidence="6">The sequence shown here is derived from an EMBL/GenBank/DDBJ whole genome shotgun (WGS) entry which is preliminary data.</text>
</comment>
<evidence type="ECO:0000256" key="3">
    <source>
        <dbReference type="ARBA" id="ARBA00048782"/>
    </source>
</evidence>
<dbReference type="InterPro" id="IPR050162">
    <property type="entry name" value="MsrA_MetSO_reductase"/>
</dbReference>
<evidence type="ECO:0000256" key="1">
    <source>
        <dbReference type="ARBA" id="ARBA00023002"/>
    </source>
</evidence>
<protein>
    <recommendedName>
        <fullName evidence="4">Peptide methionine sulfoxide reductase MsrA</fullName>
        <shortName evidence="4">Protein-methionine-S-oxide reductase</shortName>
        <ecNumber evidence="4">1.8.4.11</ecNumber>
    </recommendedName>
    <alternativeName>
        <fullName evidence="4">Peptide-methionine (S)-S-oxide reductase</fullName>
        <shortName evidence="4">Peptide Met(O) reductase</shortName>
    </alternativeName>
</protein>
<dbReference type="GO" id="GO:0005737">
    <property type="term" value="C:cytoplasm"/>
    <property type="evidence" value="ECO:0007669"/>
    <property type="project" value="TreeGrafter"/>
</dbReference>
<dbReference type="eggNOG" id="COG0225">
    <property type="taxonomic scope" value="Bacteria"/>
</dbReference>
<dbReference type="Pfam" id="PF01625">
    <property type="entry name" value="PMSR"/>
    <property type="match status" value="1"/>
</dbReference>
<name>F1YM97_9ACTN</name>
<dbReference type="InterPro" id="IPR036509">
    <property type="entry name" value="Met_Sox_Rdtase_MsrA_sf"/>
</dbReference>
<keyword evidence="7" id="KW-1185">Reference proteome</keyword>
<dbReference type="SUPFAM" id="SSF55068">
    <property type="entry name" value="Peptide methionine sulfoxide reductase"/>
    <property type="match status" value="1"/>
</dbReference>
<dbReference type="GO" id="GO:0008113">
    <property type="term" value="F:peptide-methionine (S)-S-oxide reductase activity"/>
    <property type="evidence" value="ECO:0007669"/>
    <property type="project" value="UniProtKB-UniRule"/>
</dbReference>
<dbReference type="NCBIfam" id="TIGR00401">
    <property type="entry name" value="msrA"/>
    <property type="match status" value="1"/>
</dbReference>
<dbReference type="PANTHER" id="PTHR42799:SF2">
    <property type="entry name" value="MITOCHONDRIAL PEPTIDE METHIONINE SULFOXIDE REDUCTASE"/>
    <property type="match status" value="1"/>
</dbReference>
<evidence type="ECO:0000313" key="7">
    <source>
        <dbReference type="Proteomes" id="UP000035065"/>
    </source>
</evidence>
<accession>F1YM97</accession>
<dbReference type="GO" id="GO:0033744">
    <property type="term" value="F:L-methionine:thioredoxin-disulfide S-oxidoreductase activity"/>
    <property type="evidence" value="ECO:0007669"/>
    <property type="project" value="RHEA"/>
</dbReference>
<sequence>MVGEETYAGSMSLFDRIMAAADVKRVMVAPGEALPGRSTPMPIPVEHRVLHRPLRGEIDGSGQFTPAGIGQWGDGLRAVVLAGGCFWGFEEIFWQLPGVFTTAVGYAGGYTPNPTYEEVCTARTGHTESVLVVYDPDVLTFERLLEVFYTAHDPTQEMRQGNDIGTQYRSAVFTFDEAEADQAAEAARRFEPVLAEAGYGPVTSEISLLSEAGDGQFYYAEDYHQQYLFTNPNGYRCHATTGLKFPAAG</sequence>
<comment type="function">
    <text evidence="4">Has an important function as a repair enzyme for proteins that have been inactivated by oxidation. Catalyzes the reversible oxidation-reduction of methionine sulfoxide in proteins to methionine.</text>
</comment>
<dbReference type="STRING" id="644548.SCNU_15529"/>
<dbReference type="PANTHER" id="PTHR42799">
    <property type="entry name" value="MITOCHONDRIAL PEPTIDE METHIONINE SULFOXIDE REDUCTASE"/>
    <property type="match status" value="1"/>
</dbReference>
<dbReference type="GO" id="GO:0034599">
    <property type="term" value="P:cellular response to oxidative stress"/>
    <property type="evidence" value="ECO:0007669"/>
    <property type="project" value="TreeGrafter"/>
</dbReference>
<dbReference type="Proteomes" id="UP000035065">
    <property type="component" value="Unassembled WGS sequence"/>
</dbReference>
<keyword evidence="1 4" id="KW-0560">Oxidoreductase</keyword>
<gene>
    <name evidence="4" type="primary">msrA</name>
    <name evidence="6" type="ORF">SCNU_15529</name>
</gene>
<comment type="catalytic activity">
    <reaction evidence="2 4">
        <text>L-methionyl-[protein] + [thioredoxin]-disulfide + H2O = L-methionyl-(S)-S-oxide-[protein] + [thioredoxin]-dithiol</text>
        <dbReference type="Rhea" id="RHEA:14217"/>
        <dbReference type="Rhea" id="RHEA-COMP:10698"/>
        <dbReference type="Rhea" id="RHEA-COMP:10700"/>
        <dbReference type="Rhea" id="RHEA-COMP:12313"/>
        <dbReference type="Rhea" id="RHEA-COMP:12315"/>
        <dbReference type="ChEBI" id="CHEBI:15377"/>
        <dbReference type="ChEBI" id="CHEBI:16044"/>
        <dbReference type="ChEBI" id="CHEBI:29950"/>
        <dbReference type="ChEBI" id="CHEBI:44120"/>
        <dbReference type="ChEBI" id="CHEBI:50058"/>
        <dbReference type="EC" id="1.8.4.11"/>
    </reaction>
</comment>
<organism evidence="6 7">
    <name type="scientific">Gordonia neofelifaecis NRRL B-59395</name>
    <dbReference type="NCBI Taxonomy" id="644548"/>
    <lineage>
        <taxon>Bacteria</taxon>
        <taxon>Bacillati</taxon>
        <taxon>Actinomycetota</taxon>
        <taxon>Actinomycetes</taxon>
        <taxon>Mycobacteriales</taxon>
        <taxon>Gordoniaceae</taxon>
        <taxon>Gordonia</taxon>
    </lineage>
</organism>
<evidence type="ECO:0000259" key="5">
    <source>
        <dbReference type="Pfam" id="PF01625"/>
    </source>
</evidence>
<dbReference type="Gene3D" id="3.30.1060.10">
    <property type="entry name" value="Peptide methionine sulphoxide reductase MsrA"/>
    <property type="match status" value="1"/>
</dbReference>
<comment type="catalytic activity">
    <reaction evidence="3 4">
        <text>[thioredoxin]-disulfide + L-methionine + H2O = L-methionine (S)-S-oxide + [thioredoxin]-dithiol</text>
        <dbReference type="Rhea" id="RHEA:19993"/>
        <dbReference type="Rhea" id="RHEA-COMP:10698"/>
        <dbReference type="Rhea" id="RHEA-COMP:10700"/>
        <dbReference type="ChEBI" id="CHEBI:15377"/>
        <dbReference type="ChEBI" id="CHEBI:29950"/>
        <dbReference type="ChEBI" id="CHEBI:50058"/>
        <dbReference type="ChEBI" id="CHEBI:57844"/>
        <dbReference type="ChEBI" id="CHEBI:58772"/>
        <dbReference type="EC" id="1.8.4.11"/>
    </reaction>
</comment>
<proteinExistence type="inferred from homology"/>
<evidence type="ECO:0000256" key="2">
    <source>
        <dbReference type="ARBA" id="ARBA00047806"/>
    </source>
</evidence>